<sequence>MTISTISHLVGSSDYQAIADDALKDEDNAAWVMELEPPIRDAWVERIGWIRLADRLAEDELLKPGSSEFQRFYDDWKWVMETGQVQPAGIHQKEFERMHDRWFTDPSDAVSRLSIQSWDRYLAAIATYHQDNLTVAQIADFEIMLEELAGSFFQVLPFSMPHHWQAVGSFGVVDQFYNILRDLREDAEQGICYLPTELLDRFGVSRAEILELRACENLGYRPMMEFWIHDYLPQLYRKSCPLILAPDLHPSWQMLRDWSLNRYQRIERVFRRCDYNYVLFPELYWHEVKRDLVLMLPGLYGRRPRNRQSSSTSYLTRTDKLFQIAQLEMPSEAKFKKVPFLRFFRSLQQVS</sequence>
<dbReference type="Proteomes" id="UP000238634">
    <property type="component" value="Unassembled WGS sequence"/>
</dbReference>
<organism evidence="1 2">
    <name type="scientific">Phormidesmis priestleyi ULC007</name>
    <dbReference type="NCBI Taxonomy" id="1920490"/>
    <lineage>
        <taxon>Bacteria</taxon>
        <taxon>Bacillati</taxon>
        <taxon>Cyanobacteriota</taxon>
        <taxon>Cyanophyceae</taxon>
        <taxon>Leptolyngbyales</taxon>
        <taxon>Leptolyngbyaceae</taxon>
        <taxon>Phormidesmis</taxon>
    </lineage>
</organism>
<dbReference type="InterPro" id="IPR008949">
    <property type="entry name" value="Isoprenoid_synthase_dom_sf"/>
</dbReference>
<evidence type="ECO:0000313" key="1">
    <source>
        <dbReference type="EMBL" id="PSB18124.1"/>
    </source>
</evidence>
<dbReference type="EMBL" id="PVWG01000020">
    <property type="protein sequence ID" value="PSB18124.1"/>
    <property type="molecule type" value="Genomic_DNA"/>
</dbReference>
<evidence type="ECO:0000313" key="2">
    <source>
        <dbReference type="Proteomes" id="UP000238634"/>
    </source>
</evidence>
<dbReference type="RefSeq" id="WP_073073415.1">
    <property type="nucleotide sequence ID" value="NZ_MPPI01000022.1"/>
</dbReference>
<dbReference type="STRING" id="1920490.GCA_001895925_01129"/>
<name>A0A2T1DCE0_9CYAN</name>
<gene>
    <name evidence="1" type="ORF">C7B65_16550</name>
</gene>
<reference evidence="1 2" key="1">
    <citation type="submission" date="2018-02" db="EMBL/GenBank/DDBJ databases">
        <authorList>
            <person name="Cohen D.B."/>
            <person name="Kent A.D."/>
        </authorList>
    </citation>
    <scope>NUCLEOTIDE SEQUENCE [LARGE SCALE GENOMIC DNA]</scope>
    <source>
        <strain evidence="1 2">ULC007</strain>
    </source>
</reference>
<keyword evidence="2" id="KW-1185">Reference proteome</keyword>
<accession>A0A2T1DCE0</accession>
<comment type="caution">
    <text evidence="1">The sequence shown here is derived from an EMBL/GenBank/DDBJ whole genome shotgun (WGS) entry which is preliminary data.</text>
</comment>
<dbReference type="InterPro" id="IPR002060">
    <property type="entry name" value="Squ/phyt_synthse"/>
</dbReference>
<dbReference type="AlphaFoldDB" id="A0A2T1DCE0"/>
<reference evidence="1 2" key="2">
    <citation type="submission" date="2018-03" db="EMBL/GenBank/DDBJ databases">
        <title>The ancient ancestry and fast evolution of plastids.</title>
        <authorList>
            <person name="Moore K.R."/>
            <person name="Magnabosco C."/>
            <person name="Momper L."/>
            <person name="Gold D.A."/>
            <person name="Bosak T."/>
            <person name="Fournier G.P."/>
        </authorList>
    </citation>
    <scope>NUCLEOTIDE SEQUENCE [LARGE SCALE GENOMIC DNA]</scope>
    <source>
        <strain evidence="1 2">ULC007</strain>
    </source>
</reference>
<dbReference type="Pfam" id="PF00494">
    <property type="entry name" value="SQS_PSY"/>
    <property type="match status" value="1"/>
</dbReference>
<dbReference type="OrthoDB" id="9814909at2"/>
<proteinExistence type="predicted"/>
<protein>
    <submittedName>
        <fullName evidence="1">Phytoene/squalene synthetase</fullName>
    </submittedName>
</protein>
<dbReference type="SUPFAM" id="SSF48576">
    <property type="entry name" value="Terpenoid synthases"/>
    <property type="match status" value="1"/>
</dbReference>
<dbReference type="Gene3D" id="1.10.600.10">
    <property type="entry name" value="Farnesyl Diphosphate Synthase"/>
    <property type="match status" value="1"/>
</dbReference>